<evidence type="ECO:0000313" key="3">
    <source>
        <dbReference type="Proteomes" id="UP000691718"/>
    </source>
</evidence>
<feature type="region of interest" description="Disordered" evidence="1">
    <location>
        <begin position="53"/>
        <end position="101"/>
    </location>
</feature>
<accession>A0A8S3XGM9</accession>
<evidence type="ECO:0000256" key="1">
    <source>
        <dbReference type="SAM" id="MobiDB-lite"/>
    </source>
</evidence>
<reference evidence="2" key="1">
    <citation type="submission" date="2021-04" db="EMBL/GenBank/DDBJ databases">
        <authorList>
            <person name="Tunstrom K."/>
        </authorList>
    </citation>
    <scope>NUCLEOTIDE SEQUENCE</scope>
</reference>
<dbReference type="EMBL" id="CAJQZP010001146">
    <property type="protein sequence ID" value="CAG5022164.1"/>
    <property type="molecule type" value="Genomic_DNA"/>
</dbReference>
<dbReference type="Proteomes" id="UP000691718">
    <property type="component" value="Unassembled WGS sequence"/>
</dbReference>
<keyword evidence="3" id="KW-1185">Reference proteome</keyword>
<protein>
    <submittedName>
        <fullName evidence="2">(apollo) hypothetical protein</fullName>
    </submittedName>
</protein>
<organism evidence="2 3">
    <name type="scientific">Parnassius apollo</name>
    <name type="common">Apollo butterfly</name>
    <name type="synonym">Papilio apollo</name>
    <dbReference type="NCBI Taxonomy" id="110799"/>
    <lineage>
        <taxon>Eukaryota</taxon>
        <taxon>Metazoa</taxon>
        <taxon>Ecdysozoa</taxon>
        <taxon>Arthropoda</taxon>
        <taxon>Hexapoda</taxon>
        <taxon>Insecta</taxon>
        <taxon>Pterygota</taxon>
        <taxon>Neoptera</taxon>
        <taxon>Endopterygota</taxon>
        <taxon>Lepidoptera</taxon>
        <taxon>Glossata</taxon>
        <taxon>Ditrysia</taxon>
        <taxon>Papilionoidea</taxon>
        <taxon>Papilionidae</taxon>
        <taxon>Parnassiinae</taxon>
        <taxon>Parnassini</taxon>
        <taxon>Parnassius</taxon>
        <taxon>Parnassius</taxon>
    </lineage>
</organism>
<dbReference type="AlphaFoldDB" id="A0A8S3XGM9"/>
<gene>
    <name evidence="2" type="ORF">PAPOLLO_LOCUS17705</name>
</gene>
<evidence type="ECO:0000313" key="2">
    <source>
        <dbReference type="EMBL" id="CAG5022164.1"/>
    </source>
</evidence>
<name>A0A8S3XGM9_PARAO</name>
<comment type="caution">
    <text evidence="2">The sequence shown here is derived from an EMBL/GenBank/DDBJ whole genome shotgun (WGS) entry which is preliminary data.</text>
</comment>
<dbReference type="OrthoDB" id="7050098at2759"/>
<feature type="compositionally biased region" description="Low complexity" evidence="1">
    <location>
        <begin position="56"/>
        <end position="66"/>
    </location>
</feature>
<proteinExistence type="predicted"/>
<sequence length="101" mass="10548">METRRTQAGLTRGMASGVGARWRLTAGAWQASASTLSSRRHWRGHSRLAAPSTRLAQGAGYGAAAGTECGRPHHSPSEAGLSATRRRAAGGERARAPGTRL</sequence>